<reference evidence="7 9" key="2">
    <citation type="submission" date="2015-03" db="EMBL/GenBank/DDBJ databases">
        <authorList>
            <person name="Murphy D."/>
        </authorList>
    </citation>
    <scope>NUCLEOTIDE SEQUENCE [LARGE SCALE GENOMIC DNA]</scope>
    <source>
        <strain evidence="7 9">68/02</strain>
    </source>
</reference>
<evidence type="ECO:0000256" key="1">
    <source>
        <dbReference type="ARBA" id="ARBA00006157"/>
    </source>
</evidence>
<dbReference type="KEGG" id="yro:CH64_2629"/>
<evidence type="ECO:0000313" key="7">
    <source>
        <dbReference type="EMBL" id="CQI94155.1"/>
    </source>
</evidence>
<gene>
    <name evidence="6" type="ORF">CH64_2629</name>
    <name evidence="7" type="ORF">ERS008555_03105</name>
</gene>
<dbReference type="SUPFAM" id="SSF47413">
    <property type="entry name" value="lambda repressor-like DNA-binding domains"/>
    <property type="match status" value="1"/>
</dbReference>
<sequence>MNKDWHRQEILAAIRKKKGSLSALSRDNGLSSGTLSNALTRPWPKGEMIIAEAIGISPQEIWPSRFLDYSGCAITRKIRKF</sequence>
<keyword evidence="2" id="KW-0805">Transcription regulation</keyword>
<dbReference type="Gene3D" id="1.10.260.40">
    <property type="entry name" value="lambda repressor-like DNA-binding domains"/>
    <property type="match status" value="1"/>
</dbReference>
<evidence type="ECO:0000256" key="4">
    <source>
        <dbReference type="ARBA" id="ARBA00023163"/>
    </source>
</evidence>
<name>A0A0U1HW81_YERRO</name>
<keyword evidence="8" id="KW-1185">Reference proteome</keyword>
<dbReference type="InterPro" id="IPR038722">
    <property type="entry name" value="Ner_HTH_dom"/>
</dbReference>
<accession>A0A0U1HW81</accession>
<dbReference type="OrthoDB" id="5405994at2"/>
<proteinExistence type="inferred from homology"/>
<feature type="domain" description="Ner winged helix-turn-helix DNA-binding" evidence="5">
    <location>
        <begin position="4"/>
        <end position="77"/>
    </location>
</feature>
<dbReference type="AlphaFoldDB" id="A0A0U1HW81"/>
<dbReference type="InterPro" id="IPR010982">
    <property type="entry name" value="Lambda_DNA-bd_dom_sf"/>
</dbReference>
<evidence type="ECO:0000256" key="3">
    <source>
        <dbReference type="ARBA" id="ARBA00023125"/>
    </source>
</evidence>
<protein>
    <submittedName>
        <fullName evidence="7">Sugar fermentation stimulation protein B</fullName>
    </submittedName>
    <submittedName>
        <fullName evidence="6">Winged helix-turn-helix DNA-binding family protein</fullName>
    </submittedName>
</protein>
<keyword evidence="3 6" id="KW-0238">DNA-binding</keyword>
<dbReference type="Proteomes" id="UP000031914">
    <property type="component" value="Chromosome"/>
</dbReference>
<evidence type="ECO:0000313" key="8">
    <source>
        <dbReference type="Proteomes" id="UP000031914"/>
    </source>
</evidence>
<dbReference type="RefSeq" id="WP_032816682.1">
    <property type="nucleotide sequence ID" value="NZ_CABIHO010000119.1"/>
</dbReference>
<evidence type="ECO:0000313" key="6">
    <source>
        <dbReference type="EMBL" id="AJJ09569.1"/>
    </source>
</evidence>
<evidence type="ECO:0000259" key="5">
    <source>
        <dbReference type="Pfam" id="PF13693"/>
    </source>
</evidence>
<reference evidence="6 8" key="1">
    <citation type="journal article" date="2015" name="Genome Announc.">
        <title>Thirty-Two Complete Genome Assemblies of Nine Yersinia Species, Including Y. pestis, Y. pseudotuberculosis, and Y. enterocolitica.</title>
        <authorList>
            <person name="Johnson S.L."/>
            <person name="Daligault H.E."/>
            <person name="Davenport K.W."/>
            <person name="Jaissle J."/>
            <person name="Frey K.G."/>
            <person name="Ladner J.T."/>
            <person name="Broomall S.M."/>
            <person name="Bishop-Lilly K.A."/>
            <person name="Bruce D.C."/>
            <person name="Coyne S.R."/>
            <person name="Gibbons H.S."/>
            <person name="Lo C.C."/>
            <person name="Munk A.C."/>
            <person name="Rosenzweig C.N."/>
            <person name="Koroleva G.I."/>
            <person name="Palacios G.F."/>
            <person name="Redden C.L."/>
            <person name="Xu Y."/>
            <person name="Minogue T.D."/>
            <person name="Chain P.S."/>
        </authorList>
    </citation>
    <scope>NUCLEOTIDE SEQUENCE [LARGE SCALE GENOMIC DNA]</scope>
    <source>
        <strain evidence="6 8">YRA</strain>
    </source>
</reference>
<dbReference type="GeneID" id="45567909"/>
<dbReference type="EMBL" id="CP009787">
    <property type="protein sequence ID" value="AJJ09569.1"/>
    <property type="molecule type" value="Genomic_DNA"/>
</dbReference>
<organism evidence="7 9">
    <name type="scientific">Yersinia rohdei</name>
    <dbReference type="NCBI Taxonomy" id="29485"/>
    <lineage>
        <taxon>Bacteria</taxon>
        <taxon>Pseudomonadati</taxon>
        <taxon>Pseudomonadota</taxon>
        <taxon>Gammaproteobacteria</taxon>
        <taxon>Enterobacterales</taxon>
        <taxon>Yersiniaceae</taxon>
        <taxon>Yersinia</taxon>
    </lineage>
</organism>
<evidence type="ECO:0000313" key="9">
    <source>
        <dbReference type="Proteomes" id="UP000042054"/>
    </source>
</evidence>
<dbReference type="Proteomes" id="UP000042054">
    <property type="component" value="Unassembled WGS sequence"/>
</dbReference>
<evidence type="ECO:0000256" key="2">
    <source>
        <dbReference type="ARBA" id="ARBA00023015"/>
    </source>
</evidence>
<dbReference type="STRING" id="29485.CH64_2629"/>
<dbReference type="GO" id="GO:0003677">
    <property type="term" value="F:DNA binding"/>
    <property type="evidence" value="ECO:0007669"/>
    <property type="project" value="UniProtKB-KW"/>
</dbReference>
<dbReference type="EMBL" id="CTKE01000016">
    <property type="protein sequence ID" value="CQI94155.1"/>
    <property type="molecule type" value="Genomic_DNA"/>
</dbReference>
<keyword evidence="4" id="KW-0804">Transcription</keyword>
<dbReference type="Pfam" id="PF13693">
    <property type="entry name" value="HTH_35"/>
    <property type="match status" value="1"/>
</dbReference>
<comment type="similarity">
    <text evidence="1">Belongs to the ner transcriptional regulatory family.</text>
</comment>